<dbReference type="Gene3D" id="3.30.65.10">
    <property type="entry name" value="Bacterial Topoisomerase I, domain 1"/>
    <property type="match status" value="2"/>
</dbReference>
<feature type="region of interest" description="Disordered" evidence="1">
    <location>
        <begin position="103"/>
        <end position="162"/>
    </location>
</feature>
<dbReference type="GO" id="GO:0005694">
    <property type="term" value="C:chromosome"/>
    <property type="evidence" value="ECO:0007669"/>
    <property type="project" value="InterPro"/>
</dbReference>
<feature type="non-terminal residue" evidence="3">
    <location>
        <position position="162"/>
    </location>
</feature>
<dbReference type="InterPro" id="IPR013498">
    <property type="entry name" value="Topo_IA_Znf"/>
</dbReference>
<dbReference type="GO" id="GO:0003916">
    <property type="term" value="F:DNA topoisomerase activity"/>
    <property type="evidence" value="ECO:0007669"/>
    <property type="project" value="InterPro"/>
</dbReference>
<evidence type="ECO:0000259" key="2">
    <source>
        <dbReference type="Pfam" id="PF01396"/>
    </source>
</evidence>
<reference evidence="3" key="1">
    <citation type="journal article" date="2014" name="Front. Microbiol.">
        <title>High frequency of phylogenetically diverse reductive dehalogenase-homologous genes in deep subseafloor sedimentary metagenomes.</title>
        <authorList>
            <person name="Kawai M."/>
            <person name="Futagami T."/>
            <person name="Toyoda A."/>
            <person name="Takaki Y."/>
            <person name="Nishi S."/>
            <person name="Hori S."/>
            <person name="Arai W."/>
            <person name="Tsubouchi T."/>
            <person name="Morono Y."/>
            <person name="Uchiyama I."/>
            <person name="Ito T."/>
            <person name="Fujiyama A."/>
            <person name="Inagaki F."/>
            <person name="Takami H."/>
        </authorList>
    </citation>
    <scope>NUCLEOTIDE SEQUENCE</scope>
    <source>
        <strain evidence="3">Expedition CK06-06</strain>
    </source>
</reference>
<dbReference type="GO" id="GO:0003677">
    <property type="term" value="F:DNA binding"/>
    <property type="evidence" value="ECO:0007669"/>
    <property type="project" value="InterPro"/>
</dbReference>
<sequence length="162" mass="18084">MVEIQMTEHKCPQCGKGMQLRKGRFGEFLGCSGYPECKITQKLDKDGKPLPPKAPPKPSGIRCYKCEGELVIRESKKGPFLGCGRFPKCRTIISMKQLEHLKELQEKGTWPPETYEEADELLGRRKKAAAGRGSTTSEPKTKVSKSTSKARVKTSKKKTAKK</sequence>
<organism evidence="3">
    <name type="scientific">marine sediment metagenome</name>
    <dbReference type="NCBI Taxonomy" id="412755"/>
    <lineage>
        <taxon>unclassified sequences</taxon>
        <taxon>metagenomes</taxon>
        <taxon>ecological metagenomes</taxon>
    </lineage>
</organism>
<feature type="compositionally biased region" description="Low complexity" evidence="1">
    <location>
        <begin position="134"/>
        <end position="147"/>
    </location>
</feature>
<accession>X0Y5F5</accession>
<feature type="domain" description="DNA topoisomerase type IA zn finger" evidence="2">
    <location>
        <begin position="9"/>
        <end position="45"/>
    </location>
</feature>
<evidence type="ECO:0000313" key="3">
    <source>
        <dbReference type="EMBL" id="GAG50995.1"/>
    </source>
</evidence>
<proteinExistence type="predicted"/>
<name>X0Y5F5_9ZZZZ</name>
<comment type="caution">
    <text evidence="3">The sequence shown here is derived from an EMBL/GenBank/DDBJ whole genome shotgun (WGS) entry which is preliminary data.</text>
</comment>
<dbReference type="EMBL" id="BARS01052044">
    <property type="protein sequence ID" value="GAG50995.1"/>
    <property type="molecule type" value="Genomic_DNA"/>
</dbReference>
<evidence type="ECO:0000256" key="1">
    <source>
        <dbReference type="SAM" id="MobiDB-lite"/>
    </source>
</evidence>
<protein>
    <recommendedName>
        <fullName evidence="2">DNA topoisomerase type IA zn finger domain-containing protein</fullName>
    </recommendedName>
</protein>
<dbReference type="SUPFAM" id="SSF57783">
    <property type="entry name" value="Zinc beta-ribbon"/>
    <property type="match status" value="2"/>
</dbReference>
<feature type="compositionally biased region" description="Basic residues" evidence="1">
    <location>
        <begin position="148"/>
        <end position="162"/>
    </location>
</feature>
<gene>
    <name evidence="3" type="ORF">S01H1_77441</name>
</gene>
<feature type="domain" description="DNA topoisomerase type IA zn finger" evidence="2">
    <location>
        <begin position="61"/>
        <end position="96"/>
    </location>
</feature>
<dbReference type="AlphaFoldDB" id="X0Y5F5"/>
<dbReference type="Pfam" id="PF01396">
    <property type="entry name" value="Zn_ribbon_Top1"/>
    <property type="match status" value="2"/>
</dbReference>
<dbReference type="GO" id="GO:0006265">
    <property type="term" value="P:DNA topological change"/>
    <property type="evidence" value="ECO:0007669"/>
    <property type="project" value="InterPro"/>
</dbReference>